<accession>A0ABN1TJA0</accession>
<keyword evidence="2" id="KW-1185">Reference proteome</keyword>
<dbReference type="EMBL" id="BAAALD010000021">
    <property type="protein sequence ID" value="GAA1082939.1"/>
    <property type="molecule type" value="Genomic_DNA"/>
</dbReference>
<dbReference type="Proteomes" id="UP001499987">
    <property type="component" value="Unassembled WGS sequence"/>
</dbReference>
<evidence type="ECO:0000313" key="1">
    <source>
        <dbReference type="EMBL" id="GAA1082939.1"/>
    </source>
</evidence>
<name>A0ABN1TJA0_9ACTN</name>
<evidence type="ECO:0000313" key="2">
    <source>
        <dbReference type="Proteomes" id="UP001499987"/>
    </source>
</evidence>
<reference evidence="1 2" key="1">
    <citation type="journal article" date="2019" name="Int. J. Syst. Evol. Microbiol.">
        <title>The Global Catalogue of Microorganisms (GCM) 10K type strain sequencing project: providing services to taxonomists for standard genome sequencing and annotation.</title>
        <authorList>
            <consortium name="The Broad Institute Genomics Platform"/>
            <consortium name="The Broad Institute Genome Sequencing Center for Infectious Disease"/>
            <person name="Wu L."/>
            <person name="Ma J."/>
        </authorList>
    </citation>
    <scope>NUCLEOTIDE SEQUENCE [LARGE SCALE GENOMIC DNA]</scope>
    <source>
        <strain evidence="1 2">JCM 13002</strain>
    </source>
</reference>
<proteinExistence type="predicted"/>
<protein>
    <recommendedName>
        <fullName evidence="3">DNA phosphorothioation-dependent restriction protein DptG</fullName>
    </recommendedName>
</protein>
<comment type="caution">
    <text evidence="1">The sequence shown here is derived from an EMBL/GenBank/DDBJ whole genome shotgun (WGS) entry which is preliminary data.</text>
</comment>
<evidence type="ECO:0008006" key="3">
    <source>
        <dbReference type="Google" id="ProtNLM"/>
    </source>
</evidence>
<dbReference type="RefSeq" id="WP_344623855.1">
    <property type="nucleotide sequence ID" value="NZ_BAAALD010000021.1"/>
</dbReference>
<sequence>MSEGYSELQRLADSLPGAALGVTLQGSTIAVAGAGGMPVPQKAADWLKHEAPAVWPNTPHGEVRHTLLFGVVRDAGELHAKLPLDTELREALARELPGESPQQREALSAAMRSKFWTTAAARRASDNERQYLLPLHASLPLSFQQSAGTGGKAAFRYKMFRGSLLPFLLSSPSDGVDRDLLDRVLAIFSDDRDLTVIDRKVLEIAAEISPGAEALQADVLIANSERALRGLEYAGGAFCAPSLDQFRSDLDQVLTLDLPRRDLIHKLTLLLALHLTGRLYRAGLVLGLRLDRCVALFPGGSEAYPADASCAVTCNGQLERCDLAGRMRFRTGSGGFRAVKLSESCVSSYRELTSSYLLPLPVTISTSNLAREALAAVGGPELAPADLEGLHAALADDSALREQFDAVVRLLAVCRRYQLRGNSAAGAAVPDHLPGLHALRLALLESRRTTMRREGRDVVHQLAKDVRTGRLIANNGTAAVFFEVDEDMLHLLVRVCCGDSLIPYAEFLHRLRRYGLAPQSPAEEQQLQSALARLGMLERYSDADESAYVHHPDTSSEDDQ</sequence>
<gene>
    <name evidence="1" type="ORF">GCM10009663_27410</name>
</gene>
<organism evidence="1 2">
    <name type="scientific">Kitasatospora arboriphila</name>
    <dbReference type="NCBI Taxonomy" id="258052"/>
    <lineage>
        <taxon>Bacteria</taxon>
        <taxon>Bacillati</taxon>
        <taxon>Actinomycetota</taxon>
        <taxon>Actinomycetes</taxon>
        <taxon>Kitasatosporales</taxon>
        <taxon>Streptomycetaceae</taxon>
        <taxon>Kitasatospora</taxon>
    </lineage>
</organism>